<protein>
    <recommendedName>
        <fullName evidence="4">Secreted protein</fullName>
    </recommendedName>
</protein>
<evidence type="ECO:0008006" key="4">
    <source>
        <dbReference type="Google" id="ProtNLM"/>
    </source>
</evidence>
<name>A0A6A4AYQ3_9STRA</name>
<gene>
    <name evidence="2" type="ORF">PR003_g32851</name>
</gene>
<dbReference type="AlphaFoldDB" id="A0A6A4AYQ3"/>
<reference evidence="2 3" key="1">
    <citation type="submission" date="2018-08" db="EMBL/GenBank/DDBJ databases">
        <title>Genomic investigation of the strawberry pathogen Phytophthora fragariae indicates pathogenicity is determined by transcriptional variation in three key races.</title>
        <authorList>
            <person name="Adams T.M."/>
            <person name="Armitage A.D."/>
            <person name="Sobczyk M.K."/>
            <person name="Bates H.J."/>
            <person name="Dunwell J.M."/>
            <person name="Nellist C.F."/>
            <person name="Harrison R.J."/>
        </authorList>
    </citation>
    <scope>NUCLEOTIDE SEQUENCE [LARGE SCALE GENOMIC DNA]</scope>
    <source>
        <strain evidence="2 3">SCRP333</strain>
    </source>
</reference>
<dbReference type="Proteomes" id="UP000434957">
    <property type="component" value="Unassembled WGS sequence"/>
</dbReference>
<organism evidence="2 3">
    <name type="scientific">Phytophthora rubi</name>
    <dbReference type="NCBI Taxonomy" id="129364"/>
    <lineage>
        <taxon>Eukaryota</taxon>
        <taxon>Sar</taxon>
        <taxon>Stramenopiles</taxon>
        <taxon>Oomycota</taxon>
        <taxon>Peronosporomycetes</taxon>
        <taxon>Peronosporales</taxon>
        <taxon>Peronosporaceae</taxon>
        <taxon>Phytophthora</taxon>
    </lineage>
</organism>
<keyword evidence="3" id="KW-1185">Reference proteome</keyword>
<sequence>MRATWSPSLRCAVVSLAPPASAVSPVPSVGATRSAARCFASRRRPIAASSVAAAGARDSASATTLVLPGRY</sequence>
<accession>A0A6A4AYQ3</accession>
<feature type="signal peptide" evidence="1">
    <location>
        <begin position="1"/>
        <end position="22"/>
    </location>
</feature>
<comment type="caution">
    <text evidence="2">The sequence shown here is derived from an EMBL/GenBank/DDBJ whole genome shotgun (WGS) entry which is preliminary data.</text>
</comment>
<evidence type="ECO:0000313" key="3">
    <source>
        <dbReference type="Proteomes" id="UP000434957"/>
    </source>
</evidence>
<keyword evidence="1" id="KW-0732">Signal</keyword>
<feature type="chain" id="PRO_5025405233" description="Secreted protein" evidence="1">
    <location>
        <begin position="23"/>
        <end position="71"/>
    </location>
</feature>
<dbReference type="EMBL" id="QXFT01008476">
    <property type="protein sequence ID" value="KAE9264297.1"/>
    <property type="molecule type" value="Genomic_DNA"/>
</dbReference>
<evidence type="ECO:0000256" key="1">
    <source>
        <dbReference type="SAM" id="SignalP"/>
    </source>
</evidence>
<evidence type="ECO:0000313" key="2">
    <source>
        <dbReference type="EMBL" id="KAE9264297.1"/>
    </source>
</evidence>
<proteinExistence type="predicted"/>